<dbReference type="eggNOG" id="ENOG502SAD2">
    <property type="taxonomic scope" value="Eukaryota"/>
</dbReference>
<dbReference type="InterPro" id="IPR046670">
    <property type="entry name" value="DUF6540"/>
</dbReference>
<dbReference type="EMBL" id="KE145370">
    <property type="protein sequence ID" value="EPE27099.1"/>
    <property type="molecule type" value="Genomic_DNA"/>
</dbReference>
<protein>
    <submittedName>
        <fullName evidence="1">Uncharacterized protein</fullName>
    </submittedName>
</protein>
<dbReference type="Pfam" id="PF20174">
    <property type="entry name" value="DUF6540"/>
    <property type="match status" value="1"/>
</dbReference>
<dbReference type="Proteomes" id="UP000016922">
    <property type="component" value="Unassembled WGS sequence"/>
</dbReference>
<dbReference type="OMA" id="FETECCK"/>
<dbReference type="HOGENOM" id="CLU_103863_1_0_1"/>
<name>S3CPN1_GLAL2</name>
<dbReference type="STRING" id="1116229.S3CPN1"/>
<gene>
    <name evidence="1" type="ORF">GLAREA_03013</name>
</gene>
<dbReference type="GeneID" id="19462069"/>
<dbReference type="KEGG" id="glz:GLAREA_03013"/>
<proteinExistence type="predicted"/>
<keyword evidence="2" id="KW-1185">Reference proteome</keyword>
<reference evidence="1 2" key="1">
    <citation type="journal article" date="2013" name="BMC Genomics">
        <title>Genomics-driven discovery of the pneumocandin biosynthetic gene cluster in the fungus Glarea lozoyensis.</title>
        <authorList>
            <person name="Chen L."/>
            <person name="Yue Q."/>
            <person name="Zhang X."/>
            <person name="Xiang M."/>
            <person name="Wang C."/>
            <person name="Li S."/>
            <person name="Che Y."/>
            <person name="Ortiz-Lopez F.J."/>
            <person name="Bills G.F."/>
            <person name="Liu X."/>
            <person name="An Z."/>
        </authorList>
    </citation>
    <scope>NUCLEOTIDE SEQUENCE [LARGE SCALE GENOMIC DNA]</scope>
    <source>
        <strain evidence="2">ATCC 20868 / MF5171</strain>
    </source>
</reference>
<dbReference type="AlphaFoldDB" id="S3CPN1"/>
<dbReference type="RefSeq" id="XP_008086289.1">
    <property type="nucleotide sequence ID" value="XM_008088098.1"/>
</dbReference>
<evidence type="ECO:0000313" key="2">
    <source>
        <dbReference type="Proteomes" id="UP000016922"/>
    </source>
</evidence>
<organism evidence="1 2">
    <name type="scientific">Glarea lozoyensis (strain ATCC 20868 / MF5171)</name>
    <dbReference type="NCBI Taxonomy" id="1116229"/>
    <lineage>
        <taxon>Eukaryota</taxon>
        <taxon>Fungi</taxon>
        <taxon>Dikarya</taxon>
        <taxon>Ascomycota</taxon>
        <taxon>Pezizomycotina</taxon>
        <taxon>Leotiomycetes</taxon>
        <taxon>Helotiales</taxon>
        <taxon>Helotiaceae</taxon>
        <taxon>Glarea</taxon>
    </lineage>
</organism>
<accession>S3CPN1</accession>
<sequence>MSYNVYVAAYAGASRDHHTIFVENRKRGAGTIFQVKGSIQQGMEFESKKVKKPEDSLSFVDKTLVGTVTKENYPKIATICATIPPPHKQFIGAKRINPKVPFRTCQEWNADALKALKNLKLLLKNSGLVNVFCYLVRHC</sequence>
<evidence type="ECO:0000313" key="1">
    <source>
        <dbReference type="EMBL" id="EPE27099.1"/>
    </source>
</evidence>
<dbReference type="OrthoDB" id="4135672at2759"/>